<dbReference type="Gene3D" id="3.40.50.1820">
    <property type="entry name" value="alpha/beta hydrolase"/>
    <property type="match status" value="1"/>
</dbReference>
<dbReference type="PANTHER" id="PTHR48081:SF6">
    <property type="entry name" value="PEPTIDASE S9 PROLYL OLIGOPEPTIDASE CATALYTIC DOMAIN-CONTAINING PROTEIN"/>
    <property type="match status" value="1"/>
</dbReference>
<dbReference type="PANTHER" id="PTHR48081">
    <property type="entry name" value="AB HYDROLASE SUPERFAMILY PROTEIN C4A8.06C"/>
    <property type="match status" value="1"/>
</dbReference>
<dbReference type="Proteomes" id="UP000245712">
    <property type="component" value="Unassembled WGS sequence"/>
</dbReference>
<dbReference type="InterPro" id="IPR029058">
    <property type="entry name" value="AB_hydrolase_fold"/>
</dbReference>
<keyword evidence="4" id="KW-1185">Reference proteome</keyword>
<reference evidence="3 4" key="1">
    <citation type="submission" date="2018-05" db="EMBL/GenBank/DDBJ databases">
        <title>Genomic Encyclopedia of Type Strains, Phase IV (KMG-V): Genome sequencing to study the core and pangenomes of soil and plant-associated prokaryotes.</title>
        <authorList>
            <person name="Whitman W."/>
        </authorList>
    </citation>
    <scope>NUCLEOTIDE SEQUENCE [LARGE SCALE GENOMIC DNA]</scope>
    <source>
        <strain evidence="3 4">SCZa-39</strain>
    </source>
</reference>
<dbReference type="InterPro" id="IPR049492">
    <property type="entry name" value="BD-FAE-like_dom"/>
</dbReference>
<dbReference type="SUPFAM" id="SSF53474">
    <property type="entry name" value="alpha/beta-Hydrolases"/>
    <property type="match status" value="1"/>
</dbReference>
<dbReference type="InterPro" id="IPR050300">
    <property type="entry name" value="GDXG_lipolytic_enzyme"/>
</dbReference>
<evidence type="ECO:0000256" key="1">
    <source>
        <dbReference type="ARBA" id="ARBA00022801"/>
    </source>
</evidence>
<keyword evidence="1" id="KW-0378">Hydrolase</keyword>
<dbReference type="RefSeq" id="WP_116611939.1">
    <property type="nucleotide sequence ID" value="NZ_QEOB01000010.1"/>
</dbReference>
<evidence type="ECO:0000313" key="3">
    <source>
        <dbReference type="EMBL" id="PVX81613.1"/>
    </source>
</evidence>
<feature type="domain" description="BD-FAE-like" evidence="2">
    <location>
        <begin position="30"/>
        <end position="172"/>
    </location>
</feature>
<accession>A0ABX5KJL8</accession>
<gene>
    <name evidence="3" type="ORF">C7402_11017</name>
</gene>
<evidence type="ECO:0000313" key="4">
    <source>
        <dbReference type="Proteomes" id="UP000245712"/>
    </source>
</evidence>
<dbReference type="Pfam" id="PF20434">
    <property type="entry name" value="BD-FAE"/>
    <property type="match status" value="1"/>
</dbReference>
<dbReference type="EMBL" id="QEOB01000010">
    <property type="protein sequence ID" value="PVX81613.1"/>
    <property type="molecule type" value="Genomic_DNA"/>
</dbReference>
<comment type="caution">
    <text evidence="3">The sequence shown here is derived from an EMBL/GenBank/DDBJ whole genome shotgun (WGS) entry which is preliminary data.</text>
</comment>
<sequence length="301" mass="32433">MNQAGSPSFDVEVRDVDYLNKAGTPMKARLYLPQGAGPFPMVVEIHGGAWCRGSRLDEHNLNVTLARRGIAVAAIDFTMPPEGSFPASLRDINHAVRWVKATASQWRTRPELVGLLGVSSGAHQAVVTAMRPREPLFAAEPPEPSAPPANVDAGVAFVVACWPVIDPLGRYRYAKALQASGKPYPEAIDRVIPDQEKYWLTEEAMGEGSPAAALERGEGFEMPPLLYIQGEDDIVHPRAHLDRFVAAWRRAGGTLTLQLYAGEAESFITRRPGSAGTAAAIADIGDFVLKQGQAILADSLS</sequence>
<organism evidence="3 4">
    <name type="scientific">Paraburkholderia unamae</name>
    <dbReference type="NCBI Taxonomy" id="219649"/>
    <lineage>
        <taxon>Bacteria</taxon>
        <taxon>Pseudomonadati</taxon>
        <taxon>Pseudomonadota</taxon>
        <taxon>Betaproteobacteria</taxon>
        <taxon>Burkholderiales</taxon>
        <taxon>Burkholderiaceae</taxon>
        <taxon>Paraburkholderia</taxon>
    </lineage>
</organism>
<proteinExistence type="predicted"/>
<protein>
    <submittedName>
        <fullName evidence="3">Acetyl esterase/lipase</fullName>
    </submittedName>
</protein>
<name>A0ABX5KJL8_9BURK</name>
<evidence type="ECO:0000259" key="2">
    <source>
        <dbReference type="Pfam" id="PF20434"/>
    </source>
</evidence>